<organism evidence="1 2">
    <name type="scientific">Candidatus Nitrotoga arctica</name>
    <dbReference type="NCBI Taxonomy" id="453162"/>
    <lineage>
        <taxon>Bacteria</taxon>
        <taxon>Pseudomonadati</taxon>
        <taxon>Pseudomonadota</taxon>
        <taxon>Betaproteobacteria</taxon>
        <taxon>Nitrosomonadales</taxon>
        <taxon>Gallionellaceae</taxon>
        <taxon>Candidatus Nitrotoga</taxon>
    </lineage>
</organism>
<keyword evidence="2" id="KW-1185">Reference proteome</keyword>
<reference evidence="1 2" key="1">
    <citation type="submission" date="2021-10" db="EMBL/GenBank/DDBJ databases">
        <authorList>
            <person name="Koch H."/>
        </authorList>
    </citation>
    <scope>NUCLEOTIDE SEQUENCE [LARGE SCALE GENOMIC DNA]</scope>
    <source>
        <strain evidence="1">6680</strain>
    </source>
</reference>
<evidence type="ECO:0000313" key="1">
    <source>
        <dbReference type="EMBL" id="CAG9932607.1"/>
    </source>
</evidence>
<name>A0ABN8AMZ7_9PROT</name>
<protein>
    <recommendedName>
        <fullName evidence="3">CsbD-like</fullName>
    </recommendedName>
</protein>
<dbReference type="EMBL" id="OU912926">
    <property type="protein sequence ID" value="CAG9932607.1"/>
    <property type="molecule type" value="Genomic_DNA"/>
</dbReference>
<evidence type="ECO:0000313" key="2">
    <source>
        <dbReference type="Proteomes" id="UP000839052"/>
    </source>
</evidence>
<gene>
    <name evidence="1" type="ORF">NTG6680_1354</name>
</gene>
<proteinExistence type="predicted"/>
<dbReference type="Proteomes" id="UP000839052">
    <property type="component" value="Chromosome"/>
</dbReference>
<evidence type="ECO:0008006" key="3">
    <source>
        <dbReference type="Google" id="ProtNLM"/>
    </source>
</evidence>
<accession>A0ABN8AMZ7</accession>
<sequence length="40" mass="4602">MVINFQEIFMNKDDDKDMEVKGKLQKNIGKAQVGFGDLKE</sequence>